<name>A0AAW1I805_SAPOF</name>
<keyword evidence="3" id="KW-1185">Reference proteome</keyword>
<reference evidence="2" key="1">
    <citation type="submission" date="2024-03" db="EMBL/GenBank/DDBJ databases">
        <title>WGS assembly of Saponaria officinalis var. Norfolk2.</title>
        <authorList>
            <person name="Jenkins J."/>
            <person name="Shu S."/>
            <person name="Grimwood J."/>
            <person name="Barry K."/>
            <person name="Goodstein D."/>
            <person name="Schmutz J."/>
            <person name="Leebens-Mack J."/>
            <person name="Osbourn A."/>
        </authorList>
    </citation>
    <scope>NUCLEOTIDE SEQUENCE [LARGE SCALE GENOMIC DNA]</scope>
    <source>
        <strain evidence="2">JIC</strain>
    </source>
</reference>
<evidence type="ECO:0000256" key="1">
    <source>
        <dbReference type="ARBA" id="ARBA00022679"/>
    </source>
</evidence>
<dbReference type="InterPro" id="IPR051283">
    <property type="entry name" value="Sec_Metabolite_Acyltrans"/>
</dbReference>
<evidence type="ECO:0000313" key="2">
    <source>
        <dbReference type="EMBL" id="KAK9684904.1"/>
    </source>
</evidence>
<dbReference type="EMBL" id="JBDFQZ010000010">
    <property type="protein sequence ID" value="KAK9684904.1"/>
    <property type="molecule type" value="Genomic_DNA"/>
</dbReference>
<comment type="caution">
    <text evidence="2">The sequence shown here is derived from an EMBL/GenBank/DDBJ whole genome shotgun (WGS) entry which is preliminary data.</text>
</comment>
<dbReference type="Gene3D" id="3.30.559.10">
    <property type="entry name" value="Chloramphenicol acetyltransferase-like domain"/>
    <property type="match status" value="1"/>
</dbReference>
<dbReference type="Proteomes" id="UP001443914">
    <property type="component" value="Unassembled WGS sequence"/>
</dbReference>
<organism evidence="2 3">
    <name type="scientific">Saponaria officinalis</name>
    <name type="common">Common soapwort</name>
    <name type="synonym">Lychnis saponaria</name>
    <dbReference type="NCBI Taxonomy" id="3572"/>
    <lineage>
        <taxon>Eukaryota</taxon>
        <taxon>Viridiplantae</taxon>
        <taxon>Streptophyta</taxon>
        <taxon>Embryophyta</taxon>
        <taxon>Tracheophyta</taxon>
        <taxon>Spermatophyta</taxon>
        <taxon>Magnoliopsida</taxon>
        <taxon>eudicotyledons</taxon>
        <taxon>Gunneridae</taxon>
        <taxon>Pentapetalae</taxon>
        <taxon>Caryophyllales</taxon>
        <taxon>Caryophyllaceae</taxon>
        <taxon>Caryophylleae</taxon>
        <taxon>Saponaria</taxon>
    </lineage>
</organism>
<accession>A0AAW1I805</accession>
<dbReference type="PANTHER" id="PTHR31896">
    <property type="entry name" value="FAMILY REGULATORY PROTEIN, PUTATIVE (AFU_ORTHOLOGUE AFUA_3G14730)-RELATED"/>
    <property type="match status" value="1"/>
</dbReference>
<protein>
    <submittedName>
        <fullName evidence="2">Uncharacterized protein</fullName>
    </submittedName>
</protein>
<dbReference type="AlphaFoldDB" id="A0AAW1I805"/>
<evidence type="ECO:0000313" key="3">
    <source>
        <dbReference type="Proteomes" id="UP001443914"/>
    </source>
</evidence>
<proteinExistence type="predicted"/>
<dbReference type="InterPro" id="IPR023213">
    <property type="entry name" value="CAT-like_dom_sf"/>
</dbReference>
<dbReference type="PANTHER" id="PTHR31896:SF12">
    <property type="entry name" value="HXXXD-TYPE ACYL-TRANSFERASE FAMILY PROTEIN"/>
    <property type="match status" value="1"/>
</dbReference>
<sequence length="125" mass="13645">MSNGLGWASTLLKKGIMGLNNDVIRANLKARDEAPQVAQFSLMRKYYEDYLPVIFAGSMRFDPYGPEFGLGKAIVARLGNPAWMNGLVMVEPGSEGGGSADLHVCLSSKVMDVLERDHEFMSCVS</sequence>
<dbReference type="GO" id="GO:0016740">
    <property type="term" value="F:transferase activity"/>
    <property type="evidence" value="ECO:0007669"/>
    <property type="project" value="UniProtKB-KW"/>
</dbReference>
<keyword evidence="1" id="KW-0808">Transferase</keyword>
<gene>
    <name evidence="2" type="ORF">RND81_10G241400</name>
</gene>